<dbReference type="Proteomes" id="UP000026960">
    <property type="component" value="Chromosome 3"/>
</dbReference>
<accession>A0A0D3FP72</accession>
<protein>
    <submittedName>
        <fullName evidence="1">Uncharacterized protein</fullName>
    </submittedName>
</protein>
<name>A0A0D3FP72_9ORYZ</name>
<dbReference type="PaxDb" id="65489-OBART03G34500.1"/>
<proteinExistence type="predicted"/>
<keyword evidence="2" id="KW-1185">Reference proteome</keyword>
<organism evidence="1">
    <name type="scientific">Oryza barthii</name>
    <dbReference type="NCBI Taxonomy" id="65489"/>
    <lineage>
        <taxon>Eukaryota</taxon>
        <taxon>Viridiplantae</taxon>
        <taxon>Streptophyta</taxon>
        <taxon>Embryophyta</taxon>
        <taxon>Tracheophyta</taxon>
        <taxon>Spermatophyta</taxon>
        <taxon>Magnoliopsida</taxon>
        <taxon>Liliopsida</taxon>
        <taxon>Poales</taxon>
        <taxon>Poaceae</taxon>
        <taxon>BOP clade</taxon>
        <taxon>Oryzoideae</taxon>
        <taxon>Oryzeae</taxon>
        <taxon>Oryzinae</taxon>
        <taxon>Oryza</taxon>
    </lineage>
</organism>
<dbReference type="AlphaFoldDB" id="A0A0D3FP72"/>
<reference evidence="1" key="1">
    <citation type="journal article" date="2009" name="Rice">
        <title>De Novo Next Generation Sequencing of Plant Genomes.</title>
        <authorList>
            <person name="Rounsley S."/>
            <person name="Marri P.R."/>
            <person name="Yu Y."/>
            <person name="He R."/>
            <person name="Sisneros N."/>
            <person name="Goicoechea J.L."/>
            <person name="Lee S.J."/>
            <person name="Angelova A."/>
            <person name="Kudrna D."/>
            <person name="Luo M."/>
            <person name="Affourtit J."/>
            <person name="Desany B."/>
            <person name="Knight J."/>
            <person name="Niazi F."/>
            <person name="Egholm M."/>
            <person name="Wing R.A."/>
        </authorList>
    </citation>
    <scope>NUCLEOTIDE SEQUENCE [LARGE SCALE GENOMIC DNA]</scope>
    <source>
        <strain evidence="1">cv. IRGC 105608</strain>
    </source>
</reference>
<evidence type="ECO:0000313" key="2">
    <source>
        <dbReference type="Proteomes" id="UP000026960"/>
    </source>
</evidence>
<dbReference type="HOGENOM" id="CLU_138186_0_0_1"/>
<dbReference type="Gramene" id="OBART03G34500.1">
    <property type="protein sequence ID" value="OBART03G34500.1"/>
    <property type="gene ID" value="OBART03G34500"/>
</dbReference>
<dbReference type="EnsemblPlants" id="OBART03G34500.1">
    <property type="protein sequence ID" value="OBART03G34500.1"/>
    <property type="gene ID" value="OBART03G34500"/>
</dbReference>
<reference evidence="1" key="2">
    <citation type="submission" date="2015-03" db="UniProtKB">
        <authorList>
            <consortium name="EnsemblPlants"/>
        </authorList>
    </citation>
    <scope>IDENTIFICATION</scope>
</reference>
<sequence length="163" mass="19321">MASIDFCGSLRVHQQQLKRQPMERIRVDIRRKFKDGIEVSEKFRDKRLQHDKENGSAEEYNLLQLYHCWSLKLNGFIGESRDMWPVVKRSDGSSPEWVCREKRTVQLESTSNYVSHCLTGELKFFLVIPWFLQQSLHSGNPYQNIEENLIITLEKTYEEVAKR</sequence>
<evidence type="ECO:0000313" key="1">
    <source>
        <dbReference type="EnsemblPlants" id="OBART03G34500.1"/>
    </source>
</evidence>